<evidence type="ECO:0000256" key="1">
    <source>
        <dbReference type="ARBA" id="ARBA00009410"/>
    </source>
</evidence>
<dbReference type="STRING" id="1177755.A7A08_02730"/>
<dbReference type="Pfam" id="PF01266">
    <property type="entry name" value="DAO"/>
    <property type="match status" value="1"/>
</dbReference>
<dbReference type="InterPro" id="IPR036188">
    <property type="entry name" value="FAD/NAD-bd_sf"/>
</dbReference>
<evidence type="ECO:0000259" key="3">
    <source>
        <dbReference type="Pfam" id="PF01266"/>
    </source>
</evidence>
<evidence type="ECO:0000313" key="4">
    <source>
        <dbReference type="EMBL" id="ODA66332.1"/>
    </source>
</evidence>
<dbReference type="AlphaFoldDB" id="A0A1E2RVZ4"/>
<comment type="similarity">
    <text evidence="1">Belongs to the DadA oxidoreductase family.</text>
</comment>
<dbReference type="GO" id="GO:0005886">
    <property type="term" value="C:plasma membrane"/>
    <property type="evidence" value="ECO:0007669"/>
    <property type="project" value="TreeGrafter"/>
</dbReference>
<dbReference type="PANTHER" id="PTHR13847">
    <property type="entry name" value="SARCOSINE DEHYDROGENASE-RELATED"/>
    <property type="match status" value="1"/>
</dbReference>
<dbReference type="InterPro" id="IPR006076">
    <property type="entry name" value="FAD-dep_OxRdtase"/>
</dbReference>
<dbReference type="EMBL" id="MASI01000008">
    <property type="protein sequence ID" value="ODA66332.1"/>
    <property type="molecule type" value="Genomic_DNA"/>
</dbReference>
<accession>A0A1E2RVZ4</accession>
<proteinExistence type="inferred from homology"/>
<feature type="domain" description="FAD dependent oxidoreductase" evidence="3">
    <location>
        <begin position="19"/>
        <end position="413"/>
    </location>
</feature>
<dbReference type="PANTHER" id="PTHR13847:SF280">
    <property type="entry name" value="D-AMINO ACID DEHYDROGENASE"/>
    <property type="match status" value="1"/>
</dbReference>
<gene>
    <name evidence="4" type="ORF">A7A08_02730</name>
</gene>
<dbReference type="RefSeq" id="WP_069095901.1">
    <property type="nucleotide sequence ID" value="NZ_MASI01000008.1"/>
</dbReference>
<organism evidence="4 5">
    <name type="scientific">Methyloligella halotolerans</name>
    <dbReference type="NCBI Taxonomy" id="1177755"/>
    <lineage>
        <taxon>Bacteria</taxon>
        <taxon>Pseudomonadati</taxon>
        <taxon>Pseudomonadota</taxon>
        <taxon>Alphaproteobacteria</taxon>
        <taxon>Hyphomicrobiales</taxon>
        <taxon>Hyphomicrobiaceae</taxon>
        <taxon>Methyloligella</taxon>
    </lineage>
</organism>
<dbReference type="PATRIC" id="fig|1177755.3.peg.2753"/>
<dbReference type="OrthoDB" id="9787190at2"/>
<dbReference type="PROSITE" id="PS51257">
    <property type="entry name" value="PROKAR_LIPOPROTEIN"/>
    <property type="match status" value="1"/>
</dbReference>
<keyword evidence="2 4" id="KW-0560">Oxidoreductase</keyword>
<dbReference type="GO" id="GO:0005737">
    <property type="term" value="C:cytoplasm"/>
    <property type="evidence" value="ECO:0007669"/>
    <property type="project" value="TreeGrafter"/>
</dbReference>
<dbReference type="EC" id="1.5.3.19" evidence="4"/>
<name>A0A1E2RVZ4_9HYPH</name>
<comment type="caution">
    <text evidence="4">The sequence shown here is derived from an EMBL/GenBank/DDBJ whole genome shotgun (WGS) entry which is preliminary data.</text>
</comment>
<protein>
    <submittedName>
        <fullName evidence="4">4-methylaminobutanoate oxidase (Formaldehyde-forming)</fullName>
        <ecNumber evidence="4">1.5.3.19</ecNumber>
    </submittedName>
</protein>
<dbReference type="GO" id="GO:0008718">
    <property type="term" value="F:D-amino-acid dehydrogenase activity"/>
    <property type="evidence" value="ECO:0007669"/>
    <property type="project" value="TreeGrafter"/>
</dbReference>
<dbReference type="Gene3D" id="3.30.9.10">
    <property type="entry name" value="D-Amino Acid Oxidase, subunit A, domain 2"/>
    <property type="match status" value="2"/>
</dbReference>
<dbReference type="GO" id="GO:0102317">
    <property type="term" value="F:4-methylaminobutyrate oxidase (demethylating) activity"/>
    <property type="evidence" value="ECO:0007669"/>
    <property type="project" value="UniProtKB-EC"/>
</dbReference>
<evidence type="ECO:0000256" key="2">
    <source>
        <dbReference type="ARBA" id="ARBA00023002"/>
    </source>
</evidence>
<dbReference type="GO" id="GO:0055130">
    <property type="term" value="P:D-alanine catabolic process"/>
    <property type="evidence" value="ECO:0007669"/>
    <property type="project" value="TreeGrafter"/>
</dbReference>
<sequence>MSPPVSRIVTEDQLPERADIAIIGGGIIGCSAAYYLARRGLSVVLVEKGHVAGEQSSRNWGWVRQQGRAEAEMALSRESLRLWGELQEESPKDLGFRPAGVLYVTETEDDMERWRKWQQTARKYQIESRMLDADSARELTPGCTIPWIGGLYTENDGRAEPALAAPAIAELAREKGAVILQRCAARGLQLERGRVAGLVTEKGTVKTEKVICAGGAWAALFCRRHGLKVPILGVRATAMRTKEAPEVTQGMIGTAPFCIRRRTDGGYTLAKRSPLRFDLTPEAFRHMAAFWPAFLKEGSKMKIRFGRAFFEAWARPKDWPLDRPSPFETESVRVTDPDPDPEPLRLAIQNLRDAYPELSGIEMAESWAGLIDASPDAIPVISDVDAIPGFYLAAGSSGHGFGTGPAAGHLIGDIALGEEPIVDPYPFRFSRMVDGTTLVPETGF</sequence>
<evidence type="ECO:0000313" key="5">
    <source>
        <dbReference type="Proteomes" id="UP000095087"/>
    </source>
</evidence>
<dbReference type="Proteomes" id="UP000095087">
    <property type="component" value="Unassembled WGS sequence"/>
</dbReference>
<reference evidence="4 5" key="1">
    <citation type="submission" date="2016-07" db="EMBL/GenBank/DDBJ databases">
        <title>Draft genome sequence of Methyloligella halotolerans C2T (VKM B-2706T=CCUG 61687T=DSM 25045T), a halotolerant polyhydroxybutyrate accumulating methylotroph.</title>
        <authorList>
            <person name="Vasilenko O.V."/>
            <person name="Doronina N.V."/>
            <person name="Poroshina M.N."/>
            <person name="Tarlachkov S.V."/>
            <person name="Trotsenko Y.A."/>
        </authorList>
    </citation>
    <scope>NUCLEOTIDE SEQUENCE [LARGE SCALE GENOMIC DNA]</scope>
    <source>
        <strain evidence="4 5">VKM B-2706</strain>
    </source>
</reference>
<dbReference type="Gene3D" id="3.50.50.60">
    <property type="entry name" value="FAD/NAD(P)-binding domain"/>
    <property type="match status" value="2"/>
</dbReference>
<dbReference type="SUPFAM" id="SSF51905">
    <property type="entry name" value="FAD/NAD(P)-binding domain"/>
    <property type="match status" value="1"/>
</dbReference>
<keyword evidence="5" id="KW-1185">Reference proteome</keyword>